<evidence type="ECO:0000256" key="3">
    <source>
        <dbReference type="ARBA" id="ARBA00023163"/>
    </source>
</evidence>
<dbReference type="Pfam" id="PF00392">
    <property type="entry name" value="GntR"/>
    <property type="match status" value="1"/>
</dbReference>
<keyword evidence="3" id="KW-0804">Transcription</keyword>
<dbReference type="SUPFAM" id="SSF46785">
    <property type="entry name" value="Winged helix' DNA-binding domain"/>
    <property type="match status" value="1"/>
</dbReference>
<dbReference type="Proteomes" id="UP000292235">
    <property type="component" value="Chromosome"/>
</dbReference>
<protein>
    <submittedName>
        <fullName evidence="5">Arabinose metabolism transcriptional repressor</fullName>
    </submittedName>
</protein>
<evidence type="ECO:0000259" key="4">
    <source>
        <dbReference type="PROSITE" id="PS50949"/>
    </source>
</evidence>
<dbReference type="GO" id="GO:0003677">
    <property type="term" value="F:DNA binding"/>
    <property type="evidence" value="ECO:0007669"/>
    <property type="project" value="UniProtKB-KW"/>
</dbReference>
<dbReference type="InterPro" id="IPR000524">
    <property type="entry name" value="Tscrpt_reg_HTH_GntR"/>
</dbReference>
<name>A0A4P6PW91_9ACTN</name>
<evidence type="ECO:0000256" key="1">
    <source>
        <dbReference type="ARBA" id="ARBA00023015"/>
    </source>
</evidence>
<dbReference type="RefSeq" id="WP_242677215.1">
    <property type="nucleotide sequence ID" value="NZ_CP036455.1"/>
</dbReference>
<dbReference type="PANTHER" id="PTHR44846:SF17">
    <property type="entry name" value="GNTR-FAMILY TRANSCRIPTIONAL REGULATOR"/>
    <property type="match status" value="1"/>
</dbReference>
<organism evidence="5 6">
    <name type="scientific">Streptomonospora litoralis</name>
    <dbReference type="NCBI Taxonomy" id="2498135"/>
    <lineage>
        <taxon>Bacteria</taxon>
        <taxon>Bacillati</taxon>
        <taxon>Actinomycetota</taxon>
        <taxon>Actinomycetes</taxon>
        <taxon>Streptosporangiales</taxon>
        <taxon>Nocardiopsidaceae</taxon>
        <taxon>Streptomonospora</taxon>
    </lineage>
</organism>
<dbReference type="PROSITE" id="PS50949">
    <property type="entry name" value="HTH_GNTR"/>
    <property type="match status" value="1"/>
</dbReference>
<evidence type="ECO:0000256" key="2">
    <source>
        <dbReference type="ARBA" id="ARBA00023125"/>
    </source>
</evidence>
<accession>A0A4P6PW91</accession>
<dbReference type="GO" id="GO:0045892">
    <property type="term" value="P:negative regulation of DNA-templated transcription"/>
    <property type="evidence" value="ECO:0007669"/>
    <property type="project" value="TreeGrafter"/>
</dbReference>
<dbReference type="PANTHER" id="PTHR44846">
    <property type="entry name" value="MANNOSYL-D-GLYCERATE TRANSPORT/METABOLISM SYSTEM REPRESSOR MNGR-RELATED"/>
    <property type="match status" value="1"/>
</dbReference>
<dbReference type="AlphaFoldDB" id="A0A4P6PW91"/>
<dbReference type="InterPro" id="IPR036388">
    <property type="entry name" value="WH-like_DNA-bd_sf"/>
</dbReference>
<dbReference type="InterPro" id="IPR036390">
    <property type="entry name" value="WH_DNA-bd_sf"/>
</dbReference>
<sequence>MARVTRRNYIADDLLQKINHGDYGPGQRLPTEDELVRSYGASRNTVRGALAELARQGRIVTKHGSGSWVPVQPRPTVHLASTIDGAPDDERYTRYVQRMAQESLGDPHLDFEFEWKMSGDFPRATRLLGLGEGASDTLARRRCDRWFGTKLWERQDSYYPGEIARGSDLTSPRDIEEGTRVVLREMGYPQTRSWDVVRAKMPSPQESTDFDLEPGVPLLVQERLAYARDPERPGGPDLPIRYTETLMPANRHQLVYAEGPTTQQQLQDAMEAFAYSD</sequence>
<dbReference type="PRINTS" id="PR00035">
    <property type="entry name" value="HTHGNTR"/>
</dbReference>
<dbReference type="Pfam" id="PF07702">
    <property type="entry name" value="UTRA"/>
    <property type="match status" value="1"/>
</dbReference>
<keyword evidence="2" id="KW-0238">DNA-binding</keyword>
<dbReference type="Gene3D" id="1.10.10.10">
    <property type="entry name" value="Winged helix-like DNA-binding domain superfamily/Winged helix DNA-binding domain"/>
    <property type="match status" value="1"/>
</dbReference>
<evidence type="ECO:0000313" key="6">
    <source>
        <dbReference type="Proteomes" id="UP000292235"/>
    </source>
</evidence>
<evidence type="ECO:0000313" key="5">
    <source>
        <dbReference type="EMBL" id="QBI52486.1"/>
    </source>
</evidence>
<dbReference type="CDD" id="cd07377">
    <property type="entry name" value="WHTH_GntR"/>
    <property type="match status" value="1"/>
</dbReference>
<dbReference type="KEGG" id="strr:EKD16_03375"/>
<dbReference type="SMART" id="SM00345">
    <property type="entry name" value="HTH_GNTR"/>
    <property type="match status" value="1"/>
</dbReference>
<dbReference type="InterPro" id="IPR028978">
    <property type="entry name" value="Chorismate_lyase_/UTRA_dom_sf"/>
</dbReference>
<dbReference type="SUPFAM" id="SSF64288">
    <property type="entry name" value="Chorismate lyase-like"/>
    <property type="match status" value="1"/>
</dbReference>
<proteinExistence type="predicted"/>
<dbReference type="InterPro" id="IPR011663">
    <property type="entry name" value="UTRA"/>
</dbReference>
<keyword evidence="6" id="KW-1185">Reference proteome</keyword>
<dbReference type="GO" id="GO:0003700">
    <property type="term" value="F:DNA-binding transcription factor activity"/>
    <property type="evidence" value="ECO:0007669"/>
    <property type="project" value="InterPro"/>
</dbReference>
<dbReference type="EMBL" id="CP036455">
    <property type="protein sequence ID" value="QBI52486.1"/>
    <property type="molecule type" value="Genomic_DNA"/>
</dbReference>
<keyword evidence="1" id="KW-0805">Transcription regulation</keyword>
<feature type="domain" description="HTH gntR-type" evidence="4">
    <location>
        <begin position="4"/>
        <end position="72"/>
    </location>
</feature>
<dbReference type="InterPro" id="IPR050679">
    <property type="entry name" value="Bact_HTH_transcr_reg"/>
</dbReference>
<gene>
    <name evidence="5" type="primary">araR1</name>
    <name evidence="5" type="ORF">EKD16_03375</name>
</gene>
<dbReference type="Gene3D" id="3.40.1410.10">
    <property type="entry name" value="Chorismate lyase-like"/>
    <property type="match status" value="1"/>
</dbReference>
<reference evidence="5 6" key="1">
    <citation type="submission" date="2019-02" db="EMBL/GenBank/DDBJ databases">
        <authorList>
            <person name="Khodamoradi S."/>
            <person name="Hahnke R.L."/>
            <person name="Kaempfer P."/>
            <person name="Schumann P."/>
            <person name="Rohde M."/>
            <person name="Steinert M."/>
            <person name="Luzhetskyy A."/>
            <person name="Wink J."/>
            <person name="Ruckert C."/>
        </authorList>
    </citation>
    <scope>NUCLEOTIDE SEQUENCE [LARGE SCALE GENOMIC DNA]</scope>
    <source>
        <strain evidence="5 6">M2</strain>
    </source>
</reference>
<dbReference type="SMART" id="SM00866">
    <property type="entry name" value="UTRA"/>
    <property type="match status" value="1"/>
</dbReference>